<dbReference type="SMART" id="SM00338">
    <property type="entry name" value="BRLZ"/>
    <property type="match status" value="1"/>
</dbReference>
<feature type="region of interest" description="Disordered" evidence="7">
    <location>
        <begin position="598"/>
        <end position="617"/>
    </location>
</feature>
<reference evidence="10 11" key="1">
    <citation type="submission" date="2021-05" db="EMBL/GenBank/DDBJ databases">
        <title>Genome Assembly of Synthetic Allotetraploid Brassica napus Reveals Homoeologous Exchanges between Subgenomes.</title>
        <authorList>
            <person name="Davis J.T."/>
        </authorList>
    </citation>
    <scope>NUCLEOTIDE SEQUENCE [LARGE SCALE GENOMIC DNA]</scope>
    <source>
        <strain evidence="11">cv. Da-Ae</strain>
        <tissue evidence="10">Seedling</tissue>
    </source>
</reference>
<feature type="domain" description="BZIP" evidence="9">
    <location>
        <begin position="187"/>
        <end position="250"/>
    </location>
</feature>
<feature type="region of interest" description="Disordered" evidence="7">
    <location>
        <begin position="1"/>
        <end position="64"/>
    </location>
</feature>
<evidence type="ECO:0000313" key="11">
    <source>
        <dbReference type="Proteomes" id="UP000824890"/>
    </source>
</evidence>
<feature type="domain" description="B box-type" evidence="8">
    <location>
        <begin position="684"/>
        <end position="731"/>
    </location>
</feature>
<evidence type="ECO:0000256" key="4">
    <source>
        <dbReference type="ARBA" id="ARBA00022833"/>
    </source>
</evidence>
<protein>
    <submittedName>
        <fullName evidence="10">Uncharacterized protein</fullName>
    </submittedName>
</protein>
<dbReference type="SUPFAM" id="SSF57959">
    <property type="entry name" value="Leucine zipper domain"/>
    <property type="match status" value="1"/>
</dbReference>
<evidence type="ECO:0000313" key="10">
    <source>
        <dbReference type="EMBL" id="KAH0876734.1"/>
    </source>
</evidence>
<dbReference type="InterPro" id="IPR044759">
    <property type="entry name" value="bZIP_RF2"/>
</dbReference>
<sequence>MDKEKSPAPPPSGGLPPPSGRYSAFPPLTPPPSGSSDANRFSHDISRMPDNPPKNLGHRRAHSEILTLPDDLSFDSDLGVVGGAPDGPSFSDDADEDLMSMYLDMDKFNSSASSSCEPAELVWRNELASTTTPGGVGSSERPRIRHQHSQSMDGSTSLMSGSEDVSGGVDSKKAISAAKLSELALIDPKRAKRIWANRQSAARSKERKMRYIAELERKVQTLQTEATTLSAQLTLLQRDTNGLSVENHELKLRVQTVEQQVHLQDVTKLWRFLPDQRLMGQAQENEGKEDGSVLHQASLEKVVRSSRVSNKDMASSGEVTEPEWIKRVKSEGAVPCLKPDSRDSKNSWTTPSPNTFMVRGPHYFSDKVKVPAGEFLLKPLGFDWVKGPTKLSEILSYPSSRIRKAIDEEFQTEDDAAKPFVWAFNLQLPHKDNYSAVAYFVATEPMLQGSLMDQFLKGDDGFKKSRLKLIANIVKGPWIVRKAVGEQAICVIGRALSCKYVSGESFVEIDVDIGSSMVASAIVHLAFGYITTLTVDLAFLIESQTDAELPEKLLGAVRFSELQTDSAVSMELSSSNSNQRSSWWKSLGNGFSNLLNQDTPNTNYTSSPGNNQKDEDVDSSVLDLLNQESRTVMKIQCDVCENAPATVICCADEAALCPKCDVEIHAANKLASKHQRLHLNSLSTKFPRCDICQEKAAFIFCVEDRALLCRDCDESIHVANSRSANHQRFLATGIKVALSSSSCSKETDKNHQSEPSNNQQKAKEIPSQQQPSSASPLPWAVDDFFHFSDPEFTDKVEIEVLKGQLDLGELEWFSDMGFFSDQINQETLPAAQVPELSVAHLGHVHSYRPMKSSVSYKKPRLEIRVDDEDDEEEHFIVPDLG</sequence>
<name>A0ABQ7Z932_BRANA</name>
<dbReference type="Gene3D" id="3.30.160.60">
    <property type="entry name" value="Classic Zinc Finger"/>
    <property type="match status" value="1"/>
</dbReference>
<keyword evidence="11" id="KW-1185">Reference proteome</keyword>
<evidence type="ECO:0000259" key="8">
    <source>
        <dbReference type="PROSITE" id="PS50119"/>
    </source>
</evidence>
<dbReference type="Proteomes" id="UP000824890">
    <property type="component" value="Unassembled WGS sequence"/>
</dbReference>
<organism evidence="10 11">
    <name type="scientific">Brassica napus</name>
    <name type="common">Rape</name>
    <dbReference type="NCBI Taxonomy" id="3708"/>
    <lineage>
        <taxon>Eukaryota</taxon>
        <taxon>Viridiplantae</taxon>
        <taxon>Streptophyta</taxon>
        <taxon>Embryophyta</taxon>
        <taxon>Tracheophyta</taxon>
        <taxon>Spermatophyta</taxon>
        <taxon>Magnoliopsida</taxon>
        <taxon>eudicotyledons</taxon>
        <taxon>Gunneridae</taxon>
        <taxon>Pentapetalae</taxon>
        <taxon>rosids</taxon>
        <taxon>malvids</taxon>
        <taxon>Brassicales</taxon>
        <taxon>Brassicaceae</taxon>
        <taxon>Brassiceae</taxon>
        <taxon>Brassica</taxon>
    </lineage>
</organism>
<dbReference type="SMART" id="SM00336">
    <property type="entry name" value="BBOX"/>
    <property type="match status" value="2"/>
</dbReference>
<keyword evidence="2" id="KW-0479">Metal-binding</keyword>
<dbReference type="PANTHER" id="PTHR12136:SF101">
    <property type="entry name" value="ENHANCED DISEASE RESISTANCE-LIKE PROTEIN (DUF1336)"/>
    <property type="match status" value="1"/>
</dbReference>
<evidence type="ECO:0000256" key="1">
    <source>
        <dbReference type="ARBA" id="ARBA00004123"/>
    </source>
</evidence>
<evidence type="ECO:0000256" key="5">
    <source>
        <dbReference type="PROSITE-ProRule" id="PRU00024"/>
    </source>
</evidence>
<comment type="subcellular location">
    <subcellularLocation>
        <location evidence="1">Nucleus</location>
    </subcellularLocation>
</comment>
<feature type="region of interest" description="Disordered" evidence="7">
    <location>
        <begin position="129"/>
        <end position="167"/>
    </location>
</feature>
<dbReference type="Pfam" id="PF00643">
    <property type="entry name" value="zf-B_box"/>
    <property type="match status" value="1"/>
</dbReference>
<dbReference type="PROSITE" id="PS50119">
    <property type="entry name" value="ZF_BBOX"/>
    <property type="match status" value="2"/>
</dbReference>
<evidence type="ECO:0000256" key="7">
    <source>
        <dbReference type="SAM" id="MobiDB-lite"/>
    </source>
</evidence>
<feature type="region of interest" description="Disordered" evidence="7">
    <location>
        <begin position="744"/>
        <end position="775"/>
    </location>
</feature>
<feature type="compositionally biased region" description="Polar residues" evidence="7">
    <location>
        <begin position="149"/>
        <end position="159"/>
    </location>
</feature>
<proteinExistence type="predicted"/>
<dbReference type="Pfam" id="PF00170">
    <property type="entry name" value="bZIP_1"/>
    <property type="match status" value="1"/>
</dbReference>
<gene>
    <name evidence="10" type="ORF">HID58_064128</name>
</gene>
<dbReference type="InterPro" id="IPR049808">
    <property type="entry name" value="CONSTANS-like_Bbox1"/>
</dbReference>
<dbReference type="EMBL" id="JAGKQM010000015">
    <property type="protein sequence ID" value="KAH0876734.1"/>
    <property type="molecule type" value="Genomic_DNA"/>
</dbReference>
<dbReference type="PROSITE" id="PS50217">
    <property type="entry name" value="BZIP"/>
    <property type="match status" value="1"/>
</dbReference>
<accession>A0ABQ7Z932</accession>
<feature type="compositionally biased region" description="Pro residues" evidence="7">
    <location>
        <begin position="7"/>
        <end position="19"/>
    </location>
</feature>
<dbReference type="InterPro" id="IPR000315">
    <property type="entry name" value="Znf_B-box"/>
</dbReference>
<keyword evidence="3 5" id="KW-0863">Zinc-finger</keyword>
<dbReference type="InterPro" id="IPR046347">
    <property type="entry name" value="bZIP_sf"/>
</dbReference>
<dbReference type="InterPro" id="IPR004827">
    <property type="entry name" value="bZIP"/>
</dbReference>
<dbReference type="Pfam" id="PF07059">
    <property type="entry name" value="EDR2_C"/>
    <property type="match status" value="1"/>
</dbReference>
<feature type="coiled-coil region" evidence="6">
    <location>
        <begin position="205"/>
        <end position="239"/>
    </location>
</feature>
<dbReference type="CDD" id="cd14703">
    <property type="entry name" value="bZIP_plant_RF2"/>
    <property type="match status" value="1"/>
</dbReference>
<evidence type="ECO:0000256" key="3">
    <source>
        <dbReference type="ARBA" id="ARBA00022771"/>
    </source>
</evidence>
<keyword evidence="4" id="KW-0862">Zinc</keyword>
<comment type="caution">
    <text evidence="10">The sequence shown here is derived from an EMBL/GenBank/DDBJ whole genome shotgun (WGS) entry which is preliminary data.</text>
</comment>
<evidence type="ECO:0000256" key="6">
    <source>
        <dbReference type="SAM" id="Coils"/>
    </source>
</evidence>
<dbReference type="Gene3D" id="1.20.5.170">
    <property type="match status" value="1"/>
</dbReference>
<feature type="domain" description="B box-type" evidence="8">
    <location>
        <begin position="632"/>
        <end position="679"/>
    </location>
</feature>
<keyword evidence="6" id="KW-0175">Coiled coil</keyword>
<dbReference type="InterPro" id="IPR009769">
    <property type="entry name" value="EDR2_C"/>
</dbReference>
<evidence type="ECO:0000259" key="9">
    <source>
        <dbReference type="PROSITE" id="PS50217"/>
    </source>
</evidence>
<dbReference type="CDD" id="cd19821">
    <property type="entry name" value="Bbox1_BBX-like"/>
    <property type="match status" value="2"/>
</dbReference>
<feature type="compositionally biased region" description="Polar residues" evidence="7">
    <location>
        <begin position="598"/>
        <end position="611"/>
    </location>
</feature>
<feature type="compositionally biased region" description="Low complexity" evidence="7">
    <location>
        <begin position="766"/>
        <end position="775"/>
    </location>
</feature>
<evidence type="ECO:0000256" key="2">
    <source>
        <dbReference type="ARBA" id="ARBA00022723"/>
    </source>
</evidence>
<dbReference type="InterPro" id="IPR045096">
    <property type="entry name" value="EDR2-like"/>
</dbReference>
<dbReference type="PANTHER" id="PTHR12136">
    <property type="entry name" value="ENHANCED DISEASE RESISTANCE-RELATED"/>
    <property type="match status" value="1"/>
</dbReference>